<keyword evidence="1" id="KW-0880">Kelch repeat</keyword>
<dbReference type="Gene3D" id="2.120.10.80">
    <property type="entry name" value="Kelch-type beta propeller"/>
    <property type="match status" value="2"/>
</dbReference>
<dbReference type="InterPro" id="IPR006652">
    <property type="entry name" value="Kelch_1"/>
</dbReference>
<protein>
    <recommendedName>
        <fullName evidence="5">Kelch repeat protein</fullName>
    </recommendedName>
</protein>
<evidence type="ECO:0000256" key="1">
    <source>
        <dbReference type="ARBA" id="ARBA00022441"/>
    </source>
</evidence>
<evidence type="ECO:0000313" key="3">
    <source>
        <dbReference type="EMBL" id="PJZ28777.1"/>
    </source>
</evidence>
<keyword evidence="4" id="KW-1185">Reference proteome</keyword>
<dbReference type="SMART" id="SM00612">
    <property type="entry name" value="Kelch"/>
    <property type="match status" value="3"/>
</dbReference>
<evidence type="ECO:0000313" key="4">
    <source>
        <dbReference type="Proteomes" id="UP000231919"/>
    </source>
</evidence>
<reference evidence="3 4" key="1">
    <citation type="submission" date="2017-07" db="EMBL/GenBank/DDBJ databases">
        <title>Leptospira spp. isolated from tropical soils.</title>
        <authorList>
            <person name="Thibeaux R."/>
            <person name="Iraola G."/>
            <person name="Ferres I."/>
            <person name="Bierque E."/>
            <person name="Girault D."/>
            <person name="Soupe-Gilbert M.-E."/>
            <person name="Picardeau M."/>
            <person name="Goarant C."/>
        </authorList>
    </citation>
    <scope>NUCLEOTIDE SEQUENCE [LARGE SCALE GENOMIC DNA]</scope>
    <source>
        <strain evidence="3 4">JW2-C-B1</strain>
    </source>
</reference>
<organism evidence="3 4">
    <name type="scientific">Leptospira kmetyi</name>
    <dbReference type="NCBI Taxonomy" id="408139"/>
    <lineage>
        <taxon>Bacteria</taxon>
        <taxon>Pseudomonadati</taxon>
        <taxon>Spirochaetota</taxon>
        <taxon>Spirochaetia</taxon>
        <taxon>Leptospirales</taxon>
        <taxon>Leptospiraceae</taxon>
        <taxon>Leptospira</taxon>
    </lineage>
</organism>
<dbReference type="InterPro" id="IPR051746">
    <property type="entry name" value="Kelch_domain_containing_8"/>
</dbReference>
<dbReference type="Proteomes" id="UP000231919">
    <property type="component" value="Unassembled WGS sequence"/>
</dbReference>
<dbReference type="Pfam" id="PF01344">
    <property type="entry name" value="Kelch_1"/>
    <property type="match status" value="1"/>
</dbReference>
<dbReference type="PANTHER" id="PTHR46260:SF3">
    <property type="entry name" value="RING-TYPE DOMAIN-CONTAINING PROTEIN"/>
    <property type="match status" value="1"/>
</dbReference>
<evidence type="ECO:0008006" key="5">
    <source>
        <dbReference type="Google" id="ProtNLM"/>
    </source>
</evidence>
<dbReference type="InterPro" id="IPR008963">
    <property type="entry name" value="Purple_acid_Pase-like_N"/>
</dbReference>
<dbReference type="PANTHER" id="PTHR46260">
    <property type="entry name" value="RING-TYPE DOMAIN-CONTAINING PROTEIN"/>
    <property type="match status" value="1"/>
</dbReference>
<name>A0ABX4N5V2_9LEPT</name>
<dbReference type="EMBL" id="NPDP01000033">
    <property type="protein sequence ID" value="PJZ28777.1"/>
    <property type="molecule type" value="Genomic_DNA"/>
</dbReference>
<accession>A0ABX4N5V2</accession>
<gene>
    <name evidence="3" type="ORF">CH378_16405</name>
</gene>
<sequence>MKYGFYLIGILLFNCGDSTIFEGANASKNNIQSIFFVNIGATSATLAWSCSEEMDAYVSYGQNSLNVILPSLTFGKSHIVTIGGLIPQTDYIYSVTCGKKIEDLTWINTFRTNISDEPIKSRGIWLIGGIGTDGVPVGQIDLYDPLENKWYPNISTLPTPRAFSNIAVYKNKIYVMGGLIKSGATFSATDRVDEYDPFKNSWRQVSSMPDTHQGGNVIATNNSIVIIAGTTSEAMLTGTLTNTVYEFFPNSNNGSWSKYVSNNAIFQRIDMASCNVGGSLFFTGGRRTSDGSPFATSDGYVIGSNSTTSVTESALNVARHGSATACYNPNSFDPFPSDPPGILVVGGSVSSNLAQPATGIVVSNTFEFSPYTPSAFNSYSNLPVGLYFPSMEVSYELRKAFVFGGETSLNNLSDSVYSLDLSNPATSTWQTVTSKLPIKRYGQKSVILSH</sequence>
<evidence type="ECO:0000256" key="2">
    <source>
        <dbReference type="ARBA" id="ARBA00022737"/>
    </source>
</evidence>
<keyword evidence="2" id="KW-0677">Repeat</keyword>
<comment type="caution">
    <text evidence="3">The sequence shown here is derived from an EMBL/GenBank/DDBJ whole genome shotgun (WGS) entry which is preliminary data.</text>
</comment>
<dbReference type="SUPFAM" id="SSF117281">
    <property type="entry name" value="Kelch motif"/>
    <property type="match status" value="1"/>
</dbReference>
<dbReference type="InterPro" id="IPR015915">
    <property type="entry name" value="Kelch-typ_b-propeller"/>
</dbReference>
<dbReference type="RefSeq" id="WP_100739015.1">
    <property type="nucleotide sequence ID" value="NZ_NPDO01000018.1"/>
</dbReference>
<proteinExistence type="predicted"/>
<dbReference type="SUPFAM" id="SSF49363">
    <property type="entry name" value="Purple acid phosphatase, N-terminal domain"/>
    <property type="match status" value="1"/>
</dbReference>